<evidence type="ECO:0000256" key="8">
    <source>
        <dbReference type="ARBA" id="ARBA00023229"/>
    </source>
</evidence>
<dbReference type="AlphaFoldDB" id="A0A0G3GXW0"/>
<feature type="binding site" evidence="10">
    <location>
        <position position="34"/>
    </location>
    <ligand>
        <name>Mn(2+)</name>
        <dbReference type="ChEBI" id="CHEBI:29035"/>
    </ligand>
</feature>
<accession>A0A0G3GXW0</accession>
<feature type="binding site" evidence="10">
    <location>
        <position position="118"/>
    </location>
    <ligand>
        <name>Mn(2+)</name>
        <dbReference type="ChEBI" id="CHEBI:29035"/>
    </ligand>
</feature>
<keyword evidence="4 10" id="KW-0963">Cytoplasm</keyword>
<organism evidence="13 14">
    <name type="scientific">Corynebacterium epidermidicanis</name>
    <dbReference type="NCBI Taxonomy" id="1050174"/>
    <lineage>
        <taxon>Bacteria</taxon>
        <taxon>Bacillati</taxon>
        <taxon>Actinomycetota</taxon>
        <taxon>Actinomycetes</taxon>
        <taxon>Mycobacteriales</taxon>
        <taxon>Corynebacteriaceae</taxon>
        <taxon>Corynebacterium</taxon>
    </lineage>
</organism>
<feature type="binding site" evidence="10">
    <location>
        <position position="71"/>
    </location>
    <ligand>
        <name>Mn(2+)</name>
        <dbReference type="ChEBI" id="CHEBI:29035"/>
    </ligand>
</feature>
<feature type="active site" evidence="10 11">
    <location>
        <position position="118"/>
    </location>
</feature>
<dbReference type="EC" id="5.3.3.2" evidence="3 10"/>
<evidence type="ECO:0000256" key="10">
    <source>
        <dbReference type="HAMAP-Rule" id="MF_00202"/>
    </source>
</evidence>
<comment type="subcellular location">
    <subcellularLocation>
        <location evidence="10">Cytoplasm</location>
    </subcellularLocation>
</comment>
<dbReference type="GO" id="GO:0050992">
    <property type="term" value="P:dimethylallyl diphosphate biosynthetic process"/>
    <property type="evidence" value="ECO:0007669"/>
    <property type="project" value="UniProtKB-UniRule"/>
</dbReference>
<evidence type="ECO:0000256" key="11">
    <source>
        <dbReference type="PIRSR" id="PIRSR018427-1"/>
    </source>
</evidence>
<keyword evidence="6 10" id="KW-0460">Magnesium</keyword>
<evidence type="ECO:0000256" key="9">
    <source>
        <dbReference type="ARBA" id="ARBA00023235"/>
    </source>
</evidence>
<dbReference type="GO" id="GO:0005737">
    <property type="term" value="C:cytoplasm"/>
    <property type="evidence" value="ECO:0007669"/>
    <property type="project" value="UniProtKB-SubCell"/>
</dbReference>
<dbReference type="InterPro" id="IPR000086">
    <property type="entry name" value="NUDIX_hydrolase_dom"/>
</dbReference>
<evidence type="ECO:0000259" key="12">
    <source>
        <dbReference type="PROSITE" id="PS51462"/>
    </source>
</evidence>
<protein>
    <recommendedName>
        <fullName evidence="3 10">Isopentenyl-diphosphate Delta-isomerase</fullName>
        <shortName evidence="10">IPP isomerase</shortName>
        <ecNumber evidence="3 10">5.3.3.2</ecNumber>
    </recommendedName>
    <alternativeName>
        <fullName evidence="10">IPP:DMAPP isomerase</fullName>
    </alternativeName>
    <alternativeName>
        <fullName evidence="10">Isopentenyl pyrophosphate isomerase</fullName>
    </alternativeName>
</protein>
<dbReference type="HAMAP" id="MF_00202">
    <property type="entry name" value="Idi"/>
    <property type="match status" value="1"/>
</dbReference>
<dbReference type="PATRIC" id="fig|1050174.4.peg.1812"/>
<dbReference type="InterPro" id="IPR056375">
    <property type="entry name" value="Idi_bact"/>
</dbReference>
<keyword evidence="5 10" id="KW-0479">Metal-binding</keyword>
<dbReference type="PIRSF" id="PIRSF018427">
    <property type="entry name" value="Isopntndiph_ism"/>
    <property type="match status" value="1"/>
</dbReference>
<name>A0A0G3GXW0_9CORY</name>
<evidence type="ECO:0000256" key="1">
    <source>
        <dbReference type="ARBA" id="ARBA00004826"/>
    </source>
</evidence>
<evidence type="ECO:0000256" key="4">
    <source>
        <dbReference type="ARBA" id="ARBA00022490"/>
    </source>
</evidence>
<dbReference type="STRING" id="1050174.CEPID_09005"/>
<keyword evidence="14" id="KW-1185">Reference proteome</keyword>
<evidence type="ECO:0000256" key="2">
    <source>
        <dbReference type="ARBA" id="ARBA00007579"/>
    </source>
</evidence>
<dbReference type="PANTHER" id="PTHR10885">
    <property type="entry name" value="ISOPENTENYL-DIPHOSPHATE DELTA-ISOMERASE"/>
    <property type="match status" value="1"/>
</dbReference>
<comment type="catalytic activity">
    <reaction evidence="10">
        <text>isopentenyl diphosphate = dimethylallyl diphosphate</text>
        <dbReference type="Rhea" id="RHEA:23284"/>
        <dbReference type="ChEBI" id="CHEBI:57623"/>
        <dbReference type="ChEBI" id="CHEBI:128769"/>
        <dbReference type="EC" id="5.3.3.2"/>
    </reaction>
</comment>
<dbReference type="Pfam" id="PF00293">
    <property type="entry name" value="NUDIX"/>
    <property type="match status" value="1"/>
</dbReference>
<keyword evidence="9 10" id="KW-0413">Isomerase</keyword>
<dbReference type="NCBIfam" id="NF002995">
    <property type="entry name" value="PRK03759.1"/>
    <property type="match status" value="1"/>
</dbReference>
<feature type="active site" evidence="10 11">
    <location>
        <position position="69"/>
    </location>
</feature>
<evidence type="ECO:0000256" key="5">
    <source>
        <dbReference type="ARBA" id="ARBA00022723"/>
    </source>
</evidence>
<feature type="binding site" evidence="10">
    <location>
        <position position="116"/>
    </location>
    <ligand>
        <name>Mn(2+)</name>
        <dbReference type="ChEBI" id="CHEBI:29035"/>
    </ligand>
</feature>
<evidence type="ECO:0000313" key="13">
    <source>
        <dbReference type="EMBL" id="AKK03647.1"/>
    </source>
</evidence>
<dbReference type="PROSITE" id="PS51462">
    <property type="entry name" value="NUDIX"/>
    <property type="match status" value="1"/>
</dbReference>
<gene>
    <name evidence="10 13" type="primary">idi</name>
    <name evidence="13" type="ORF">CEPID_09005</name>
</gene>
<dbReference type="GO" id="GO:0008299">
    <property type="term" value="P:isoprenoid biosynthetic process"/>
    <property type="evidence" value="ECO:0007669"/>
    <property type="project" value="UniProtKB-UniRule"/>
</dbReference>
<evidence type="ECO:0000256" key="3">
    <source>
        <dbReference type="ARBA" id="ARBA00012057"/>
    </source>
</evidence>
<dbReference type="NCBIfam" id="TIGR02150">
    <property type="entry name" value="IPP_isom_1"/>
    <property type="match status" value="1"/>
</dbReference>
<comment type="function">
    <text evidence="10">Catalyzes the 1,3-allylic rearrangement of the homoallylic substrate isopentenyl (IPP) to its highly electrophilic allylic isomer, dimethylallyl diphosphate (DMAPP).</text>
</comment>
<dbReference type="Gene3D" id="3.90.79.10">
    <property type="entry name" value="Nucleoside Triphosphate Pyrophosphohydrolase"/>
    <property type="match status" value="1"/>
</dbReference>
<evidence type="ECO:0000313" key="14">
    <source>
        <dbReference type="Proteomes" id="UP000035368"/>
    </source>
</evidence>
<comment type="cofactor">
    <cofactor evidence="10">
        <name>Mn(2+)</name>
        <dbReference type="ChEBI" id="CHEBI:29035"/>
    </cofactor>
    <text evidence="10">Binds 1 Mn(2+) ion per subunit.</text>
</comment>
<keyword evidence="8 10" id="KW-0414">Isoprene biosynthesis</keyword>
<dbReference type="KEGG" id="cei:CEPID_09005"/>
<dbReference type="GO" id="GO:0046872">
    <property type="term" value="F:metal ion binding"/>
    <property type="evidence" value="ECO:0007669"/>
    <property type="project" value="UniProtKB-KW"/>
</dbReference>
<evidence type="ECO:0000256" key="6">
    <source>
        <dbReference type="ARBA" id="ARBA00022842"/>
    </source>
</evidence>
<dbReference type="InterPro" id="IPR011876">
    <property type="entry name" value="IsopentenylPP_isomerase_typ1"/>
</dbReference>
<comment type="pathway">
    <text evidence="1 10">Isoprenoid biosynthesis; dimethylallyl diphosphate biosynthesis; dimethylallyl diphosphate from isopentenyl diphosphate: step 1/1.</text>
</comment>
<dbReference type="RefSeq" id="WP_047240645.1">
    <property type="nucleotide sequence ID" value="NZ_CP011541.1"/>
</dbReference>
<feature type="binding site" evidence="10">
    <location>
        <position position="27"/>
    </location>
    <ligand>
        <name>Mn(2+)</name>
        <dbReference type="ChEBI" id="CHEBI:29035"/>
    </ligand>
</feature>
<dbReference type="UniPathway" id="UPA00059">
    <property type="reaction ID" value="UER00104"/>
</dbReference>
<comment type="cofactor">
    <cofactor evidence="10">
        <name>Mg(2+)</name>
        <dbReference type="ChEBI" id="CHEBI:18420"/>
    </cofactor>
    <text evidence="10">Binds 1 Mg(2+) ion per subunit. The magnesium ion binds only when substrate is bound.</text>
</comment>
<evidence type="ECO:0000256" key="7">
    <source>
        <dbReference type="ARBA" id="ARBA00023211"/>
    </source>
</evidence>
<comment type="similarity">
    <text evidence="2 10">Belongs to the IPP isomerase type 1 family.</text>
</comment>
<dbReference type="EMBL" id="CP011541">
    <property type="protein sequence ID" value="AKK03647.1"/>
    <property type="molecule type" value="Genomic_DNA"/>
</dbReference>
<proteinExistence type="inferred from homology"/>
<dbReference type="SUPFAM" id="SSF55811">
    <property type="entry name" value="Nudix"/>
    <property type="match status" value="1"/>
</dbReference>
<dbReference type="FunFam" id="3.90.79.10:FF:000009">
    <property type="entry name" value="Isopentenyl-diphosphate Delta-isomerase"/>
    <property type="match status" value="1"/>
</dbReference>
<feature type="domain" description="Nudix hydrolase" evidence="12">
    <location>
        <begin position="32"/>
        <end position="166"/>
    </location>
</feature>
<dbReference type="PANTHER" id="PTHR10885:SF0">
    <property type="entry name" value="ISOPENTENYL-DIPHOSPHATE DELTA-ISOMERASE"/>
    <property type="match status" value="1"/>
</dbReference>
<dbReference type="CDD" id="cd02885">
    <property type="entry name" value="NUDIX_IPP_Isomerase"/>
    <property type="match status" value="1"/>
</dbReference>
<dbReference type="Proteomes" id="UP000035368">
    <property type="component" value="Chromosome"/>
</dbReference>
<dbReference type="GO" id="GO:0004452">
    <property type="term" value="F:isopentenyl-diphosphate delta-isomerase activity"/>
    <property type="evidence" value="ECO:0007669"/>
    <property type="project" value="UniProtKB-UniRule"/>
</dbReference>
<feature type="binding site" evidence="10">
    <location>
        <position position="89"/>
    </location>
    <ligand>
        <name>Mg(2+)</name>
        <dbReference type="ChEBI" id="CHEBI:18420"/>
    </ligand>
</feature>
<keyword evidence="7 10" id="KW-0464">Manganese</keyword>
<dbReference type="InterPro" id="IPR015797">
    <property type="entry name" value="NUDIX_hydrolase-like_dom_sf"/>
</dbReference>
<dbReference type="OrthoDB" id="9809458at2"/>
<sequence>MTTTPELVVLADQHGNPIGTAPKSTVHTTNTPYHLAFSCYVHNAAGEILLTRRALSKLTWPGVWTNSVCGHPGPGESYVDTVQRRGREELGATLVDISEVLPDFSYRAIDSSGIVEWEACPVFSALLDGELHPNPQEVDSFAWVSAQQLCAAVDATPFAFSPWLVEQLSHERLRQALHCS</sequence>
<reference evidence="13 14" key="1">
    <citation type="submission" date="2015-05" db="EMBL/GenBank/DDBJ databases">
        <title>Complete genome sequence of Corynebacterium epidermidicanis DSM 45586, isolated from the skin of a dog suffering from pruritus.</title>
        <authorList>
            <person name="Ruckert C."/>
            <person name="Albersmeier A."/>
            <person name="Winkler A."/>
            <person name="Tauch A."/>
        </authorList>
    </citation>
    <scope>NUCLEOTIDE SEQUENCE [LARGE SCALE GENOMIC DNA]</scope>
    <source>
        <strain evidence="13 14">DSM 45586</strain>
    </source>
</reference>